<comment type="caution">
    <text evidence="2">The sequence shown here is derived from an EMBL/GenBank/DDBJ whole genome shotgun (WGS) entry which is preliminary data.</text>
</comment>
<dbReference type="Pfam" id="PF04304">
    <property type="entry name" value="DUF454"/>
    <property type="match status" value="1"/>
</dbReference>
<dbReference type="PANTHER" id="PTHR35813:SF1">
    <property type="entry name" value="INNER MEMBRANE PROTEIN YBAN"/>
    <property type="match status" value="1"/>
</dbReference>
<gene>
    <name evidence="2" type="ORF">GPL26_17525</name>
</gene>
<evidence type="ECO:0000256" key="1">
    <source>
        <dbReference type="SAM" id="Phobius"/>
    </source>
</evidence>
<keyword evidence="1" id="KW-0472">Membrane</keyword>
<evidence type="ECO:0000313" key="2">
    <source>
        <dbReference type="EMBL" id="MBT9811424.1"/>
    </source>
</evidence>
<organism evidence="2 3">
    <name type="scientific">Enterocloster citroniae</name>
    <dbReference type="NCBI Taxonomy" id="358743"/>
    <lineage>
        <taxon>Bacteria</taxon>
        <taxon>Bacillati</taxon>
        <taxon>Bacillota</taxon>
        <taxon>Clostridia</taxon>
        <taxon>Lachnospirales</taxon>
        <taxon>Lachnospiraceae</taxon>
        <taxon>Enterocloster</taxon>
    </lineage>
</organism>
<feature type="transmembrane region" description="Helical" evidence="1">
    <location>
        <begin position="101"/>
        <end position="118"/>
    </location>
</feature>
<keyword evidence="1" id="KW-1133">Transmembrane helix</keyword>
<feature type="transmembrane region" description="Helical" evidence="1">
    <location>
        <begin position="7"/>
        <end position="29"/>
    </location>
</feature>
<proteinExistence type="predicted"/>
<dbReference type="PANTHER" id="PTHR35813">
    <property type="entry name" value="INNER MEMBRANE PROTEIN YBAN"/>
    <property type="match status" value="1"/>
</dbReference>
<dbReference type="RefSeq" id="WP_117450909.1">
    <property type="nucleotide sequence ID" value="NZ_JAJCHA010000025.1"/>
</dbReference>
<feature type="transmembrane region" description="Helical" evidence="1">
    <location>
        <begin position="80"/>
        <end position="95"/>
    </location>
</feature>
<protein>
    <submittedName>
        <fullName evidence="2">DUF454 family protein</fullName>
    </submittedName>
</protein>
<dbReference type="InterPro" id="IPR007401">
    <property type="entry name" value="DUF454"/>
</dbReference>
<reference evidence="2" key="1">
    <citation type="journal article" date="2021" name="Gut Microbes">
        <title>A synthetic consortium of 100 gut commensals modulates the composition and function in a colon model of the microbiome of elderly subjects.</title>
        <authorList>
            <person name="Perez M."/>
            <person name="Ntemiri A."/>
            <person name="Tan H."/>
            <person name="Harris H.M.B."/>
            <person name="Roager H.M."/>
            <person name="Ribiere C."/>
            <person name="O'Toole P.W."/>
        </authorList>
    </citation>
    <scope>NUCLEOTIDE SEQUENCE</scope>
    <source>
        <strain evidence="2">MCC335</strain>
    </source>
</reference>
<dbReference type="Proteomes" id="UP000708338">
    <property type="component" value="Unassembled WGS sequence"/>
</dbReference>
<dbReference type="EMBL" id="WQPS01000029">
    <property type="protein sequence ID" value="MBT9811424.1"/>
    <property type="molecule type" value="Genomic_DNA"/>
</dbReference>
<feature type="transmembrane region" description="Helical" evidence="1">
    <location>
        <begin position="49"/>
        <end position="68"/>
    </location>
</feature>
<sequence length="136" mass="15143">MKQILNGICVGLAFLCVGVGCIGIVLPILPTTPFFLLAVVLFAKGSQRFHAWFLSTGLYKTYLADFVATRSMTRETKIRVLTLVTILIAVGFWFSPVVAKVVLVAVLIFHYVYFLFGIKTIQKQDKQSTEPEIRGV</sequence>
<evidence type="ECO:0000313" key="3">
    <source>
        <dbReference type="Proteomes" id="UP000708338"/>
    </source>
</evidence>
<dbReference type="PROSITE" id="PS51257">
    <property type="entry name" value="PROKAR_LIPOPROTEIN"/>
    <property type="match status" value="1"/>
</dbReference>
<name>A0AA41FH79_9FIRM</name>
<dbReference type="PIRSF" id="PIRSF016789">
    <property type="entry name" value="DUF454"/>
    <property type="match status" value="1"/>
</dbReference>
<keyword evidence="1" id="KW-0812">Transmembrane</keyword>
<dbReference type="GO" id="GO:0005886">
    <property type="term" value="C:plasma membrane"/>
    <property type="evidence" value="ECO:0007669"/>
    <property type="project" value="TreeGrafter"/>
</dbReference>
<dbReference type="AlphaFoldDB" id="A0AA41FH79"/>
<accession>A0AA41FH79</accession>